<dbReference type="OrthoDB" id="6359816at2759"/>
<evidence type="ECO:0000259" key="1">
    <source>
        <dbReference type="PROSITE" id="PS50097"/>
    </source>
</evidence>
<dbReference type="PANTHER" id="PTHR47843">
    <property type="entry name" value="BTB DOMAIN-CONTAINING PROTEIN-RELATED"/>
    <property type="match status" value="1"/>
</dbReference>
<name>A0A6G1KXN2_9PEZI</name>
<proteinExistence type="predicted"/>
<dbReference type="CDD" id="cd18186">
    <property type="entry name" value="BTB_POZ_ZBTB_KLHL-like"/>
    <property type="match status" value="1"/>
</dbReference>
<dbReference type="Proteomes" id="UP000799436">
    <property type="component" value="Unassembled WGS sequence"/>
</dbReference>
<keyword evidence="3" id="KW-1185">Reference proteome</keyword>
<dbReference type="InterPro" id="IPR011333">
    <property type="entry name" value="SKP1/BTB/POZ_sf"/>
</dbReference>
<dbReference type="SMART" id="SM00225">
    <property type="entry name" value="BTB"/>
    <property type="match status" value="1"/>
</dbReference>
<evidence type="ECO:0000313" key="2">
    <source>
        <dbReference type="EMBL" id="KAF2765386.1"/>
    </source>
</evidence>
<dbReference type="AlphaFoldDB" id="A0A6G1KXN2"/>
<evidence type="ECO:0000313" key="3">
    <source>
        <dbReference type="Proteomes" id="UP000799436"/>
    </source>
</evidence>
<dbReference type="Gene3D" id="3.30.710.10">
    <property type="entry name" value="Potassium Channel Kv1.1, Chain A"/>
    <property type="match status" value="1"/>
</dbReference>
<dbReference type="PANTHER" id="PTHR47843:SF5">
    <property type="entry name" value="BTB_POZ DOMAIN PROTEIN"/>
    <property type="match status" value="1"/>
</dbReference>
<dbReference type="InterPro" id="IPR000210">
    <property type="entry name" value="BTB/POZ_dom"/>
</dbReference>
<dbReference type="EMBL" id="ML995893">
    <property type="protein sequence ID" value="KAF2765386.1"/>
    <property type="molecule type" value="Genomic_DNA"/>
</dbReference>
<protein>
    <recommendedName>
        <fullName evidence="1">BTB domain-containing protein</fullName>
    </recommendedName>
</protein>
<organism evidence="2 3">
    <name type="scientific">Teratosphaeria nubilosa</name>
    <dbReference type="NCBI Taxonomy" id="161662"/>
    <lineage>
        <taxon>Eukaryota</taxon>
        <taxon>Fungi</taxon>
        <taxon>Dikarya</taxon>
        <taxon>Ascomycota</taxon>
        <taxon>Pezizomycotina</taxon>
        <taxon>Dothideomycetes</taxon>
        <taxon>Dothideomycetidae</taxon>
        <taxon>Mycosphaerellales</taxon>
        <taxon>Teratosphaeriaceae</taxon>
        <taxon>Teratosphaeria</taxon>
    </lineage>
</organism>
<dbReference type="PROSITE" id="PS50097">
    <property type="entry name" value="BTB"/>
    <property type="match status" value="1"/>
</dbReference>
<gene>
    <name evidence="2" type="ORF">EJ03DRAFT_331009</name>
</gene>
<accession>A0A6G1KXN2</accession>
<dbReference type="SUPFAM" id="SSF54695">
    <property type="entry name" value="POZ domain"/>
    <property type="match status" value="1"/>
</dbReference>
<dbReference type="Pfam" id="PF00651">
    <property type="entry name" value="BTB"/>
    <property type="match status" value="1"/>
</dbReference>
<feature type="domain" description="BTB" evidence="1">
    <location>
        <begin position="18"/>
        <end position="79"/>
    </location>
</feature>
<sequence length="264" mass="30235">MPPTNFDITGFFDQEAYSDITVSFGKRQVKCHKMILCTKSEYFKNICGPTKLFAEASHSVIELKEDDEDALLAILRWLYCFDYEDKDTKAMPDQFEFHAQVYIASDKYAVHSLRDESFKRLVAYTEAVDDDKLVDIISVVLHQAIFPDEITKVVQQIRDDRLHTLLEREDYRTTLAGDSTACLAVIDALRAKEPVRDKKSVSVKQGASAKECVPSWQVEKVYWSCSVCPWDGLADKGVAVVCHSRRCTNRTIPEDEKTTVWMRK</sequence>
<reference evidence="2" key="1">
    <citation type="journal article" date="2020" name="Stud. Mycol.">
        <title>101 Dothideomycetes genomes: a test case for predicting lifestyles and emergence of pathogens.</title>
        <authorList>
            <person name="Haridas S."/>
            <person name="Albert R."/>
            <person name="Binder M."/>
            <person name="Bloem J."/>
            <person name="Labutti K."/>
            <person name="Salamov A."/>
            <person name="Andreopoulos B."/>
            <person name="Baker S."/>
            <person name="Barry K."/>
            <person name="Bills G."/>
            <person name="Bluhm B."/>
            <person name="Cannon C."/>
            <person name="Castanera R."/>
            <person name="Culley D."/>
            <person name="Daum C."/>
            <person name="Ezra D."/>
            <person name="Gonzalez J."/>
            <person name="Henrissat B."/>
            <person name="Kuo A."/>
            <person name="Liang C."/>
            <person name="Lipzen A."/>
            <person name="Lutzoni F."/>
            <person name="Magnuson J."/>
            <person name="Mondo S."/>
            <person name="Nolan M."/>
            <person name="Ohm R."/>
            <person name="Pangilinan J."/>
            <person name="Park H.-J."/>
            <person name="Ramirez L."/>
            <person name="Alfaro M."/>
            <person name="Sun H."/>
            <person name="Tritt A."/>
            <person name="Yoshinaga Y."/>
            <person name="Zwiers L.-H."/>
            <person name="Turgeon B."/>
            <person name="Goodwin S."/>
            <person name="Spatafora J."/>
            <person name="Crous P."/>
            <person name="Grigoriev I."/>
        </authorList>
    </citation>
    <scope>NUCLEOTIDE SEQUENCE</scope>
    <source>
        <strain evidence="2">CBS 116005</strain>
    </source>
</reference>